<keyword evidence="1" id="KW-0175">Coiled coil</keyword>
<feature type="domain" description="DZANK-type" evidence="2">
    <location>
        <begin position="105"/>
        <end position="158"/>
    </location>
</feature>
<sequence length="161" mass="17613">MSDIQTKLGEGLNLLQGSLQQGKQKLQIAQEISQLKKSLQEAIDQRANLMIKIGEHVYKMLRVSSLHDDTLAEMAQPLLDLDKQIYQIQQSLEKLNKTTATGNACSNCGSPVSENDRFCGSCGFKVESMNSVDHEERIQCGTCSATVPSTAQFCGCCGVKI</sequence>
<dbReference type="EMBL" id="CP007739">
    <property type="protein sequence ID" value="AIE61409.1"/>
    <property type="molecule type" value="Genomic_DNA"/>
</dbReference>
<dbReference type="AlphaFoldDB" id="I3EB57"/>
<gene>
    <name evidence="3" type="ORF">BMMGA3_15260</name>
</gene>
<dbReference type="Proteomes" id="UP000027602">
    <property type="component" value="Chromosome"/>
</dbReference>
<dbReference type="InterPro" id="IPR025874">
    <property type="entry name" value="DZR"/>
</dbReference>
<evidence type="ECO:0000313" key="3">
    <source>
        <dbReference type="EMBL" id="AIE61409.1"/>
    </source>
</evidence>
<dbReference type="HOGENOM" id="CLU_117098_2_0_9"/>
<dbReference type="eggNOG" id="COG1040">
    <property type="taxonomic scope" value="Bacteria"/>
</dbReference>
<proteinExistence type="predicted"/>
<feature type="coiled-coil region" evidence="1">
    <location>
        <begin position="25"/>
        <end position="52"/>
    </location>
</feature>
<dbReference type="STRING" id="796606.BMMGA3_15260"/>
<accession>I3EB57</accession>
<name>I3EB57_BACMM</name>
<organism evidence="3 4">
    <name type="scientific">Bacillus methanolicus (strain MGA3 / ATCC 53907)</name>
    <dbReference type="NCBI Taxonomy" id="796606"/>
    <lineage>
        <taxon>Bacteria</taxon>
        <taxon>Bacillati</taxon>
        <taxon>Bacillota</taxon>
        <taxon>Bacilli</taxon>
        <taxon>Bacillales</taxon>
        <taxon>Bacillaceae</taxon>
        <taxon>Bacillus</taxon>
    </lineage>
</organism>
<dbReference type="Pfam" id="PF12773">
    <property type="entry name" value="DZR"/>
    <property type="match status" value="1"/>
</dbReference>
<reference evidence="3 4" key="1">
    <citation type="journal article" date="2015" name="BMC Genomics">
        <title>Transcriptome analysis of thermophilic methylotrophic Bacillus methanolicus MGA3 using RNA-sequencing provides detailed insights into its previously uncharted transcriptional landscape.</title>
        <authorList>
            <person name="Irla M."/>
            <person name="Neshat A."/>
            <person name="Brautaset T."/>
            <person name="Ruckert C."/>
            <person name="Kalinowski J."/>
            <person name="Wendisch V.F."/>
        </authorList>
    </citation>
    <scope>NUCLEOTIDE SEQUENCE [LARGE SCALE GENOMIC DNA]</scope>
    <source>
        <strain evidence="4">MGA3 / ATCC 53907</strain>
    </source>
</reference>
<protein>
    <recommendedName>
        <fullName evidence="2">DZANK-type domain-containing protein</fullName>
    </recommendedName>
</protein>
<dbReference type="OrthoDB" id="2922473at2"/>
<dbReference type="RefSeq" id="WP_003346553.1">
    <property type="nucleotide sequence ID" value="NZ_ADWW01000001.1"/>
</dbReference>
<keyword evidence="4" id="KW-1185">Reference proteome</keyword>
<dbReference type="KEGG" id="bmet:BMMGA3_15260"/>
<evidence type="ECO:0000256" key="1">
    <source>
        <dbReference type="SAM" id="Coils"/>
    </source>
</evidence>
<evidence type="ECO:0000313" key="4">
    <source>
        <dbReference type="Proteomes" id="UP000027602"/>
    </source>
</evidence>
<evidence type="ECO:0000259" key="2">
    <source>
        <dbReference type="Pfam" id="PF12773"/>
    </source>
</evidence>